<comment type="caution">
    <text evidence="3">The sequence shown here is derived from an EMBL/GenBank/DDBJ whole genome shotgun (WGS) entry which is preliminary data.</text>
</comment>
<protein>
    <submittedName>
        <fullName evidence="3">Rhodanese-like domain-containing protein</fullName>
    </submittedName>
</protein>
<evidence type="ECO:0000256" key="1">
    <source>
        <dbReference type="SAM" id="SignalP"/>
    </source>
</evidence>
<dbReference type="InterPro" id="IPR001763">
    <property type="entry name" value="Rhodanese-like_dom"/>
</dbReference>
<evidence type="ECO:0000259" key="2">
    <source>
        <dbReference type="PROSITE" id="PS50206"/>
    </source>
</evidence>
<dbReference type="Pfam" id="PF00581">
    <property type="entry name" value="Rhodanese"/>
    <property type="match status" value="1"/>
</dbReference>
<dbReference type="SUPFAM" id="SSF52821">
    <property type="entry name" value="Rhodanese/Cell cycle control phosphatase"/>
    <property type="match status" value="1"/>
</dbReference>
<reference evidence="3 4" key="1">
    <citation type="submission" date="2022-11" db="EMBL/GenBank/DDBJ databases">
        <title>Viruses from the air-sea interface of a natural surface slick.</title>
        <authorList>
            <person name="Rahlff J."/>
            <person name="Holmfeldt K."/>
        </authorList>
    </citation>
    <scope>NUCLEOTIDE SEQUENCE [LARGE SCALE GENOMIC DNA]</scope>
    <source>
        <strain evidence="3 4">SMS4</strain>
    </source>
</reference>
<dbReference type="PANTHER" id="PTHR45431">
    <property type="entry name" value="RHODANESE-LIKE DOMAIN-CONTAINING PROTEIN 15, CHLOROPLASTIC"/>
    <property type="match status" value="1"/>
</dbReference>
<dbReference type="InterPro" id="IPR052367">
    <property type="entry name" value="Thiosulfate_ST/Rhodanese-like"/>
</dbReference>
<dbReference type="PANTHER" id="PTHR45431:SF3">
    <property type="entry name" value="RHODANESE-LIKE DOMAIN-CONTAINING PROTEIN 15, CHLOROPLASTIC"/>
    <property type="match status" value="1"/>
</dbReference>
<evidence type="ECO:0000313" key="4">
    <source>
        <dbReference type="Proteomes" id="UP001231109"/>
    </source>
</evidence>
<proteinExistence type="predicted"/>
<evidence type="ECO:0000313" key="3">
    <source>
        <dbReference type="EMBL" id="MDP5136176.1"/>
    </source>
</evidence>
<dbReference type="InterPro" id="IPR036873">
    <property type="entry name" value="Rhodanese-like_dom_sf"/>
</dbReference>
<dbReference type="CDD" id="cd00158">
    <property type="entry name" value="RHOD"/>
    <property type="match status" value="1"/>
</dbReference>
<feature type="signal peptide" evidence="1">
    <location>
        <begin position="1"/>
        <end position="22"/>
    </location>
</feature>
<dbReference type="SMART" id="SM00450">
    <property type="entry name" value="RHOD"/>
    <property type="match status" value="1"/>
</dbReference>
<accession>A0ABT9HYJ2</accession>
<gene>
    <name evidence="3" type="ORF">ORJ04_09465</name>
</gene>
<name>A0ABT9HYJ2_9GAMM</name>
<organism evidence="3 4">
    <name type="scientific">Rheinheimera baltica</name>
    <dbReference type="NCBI Taxonomy" id="67576"/>
    <lineage>
        <taxon>Bacteria</taxon>
        <taxon>Pseudomonadati</taxon>
        <taxon>Pseudomonadota</taxon>
        <taxon>Gammaproteobacteria</taxon>
        <taxon>Chromatiales</taxon>
        <taxon>Chromatiaceae</taxon>
        <taxon>Rheinheimera</taxon>
    </lineage>
</organism>
<dbReference type="EMBL" id="JAPJDZ010000019">
    <property type="protein sequence ID" value="MDP5136176.1"/>
    <property type="molecule type" value="Genomic_DNA"/>
</dbReference>
<feature type="chain" id="PRO_5046116669" evidence="1">
    <location>
        <begin position="23"/>
        <end position="125"/>
    </location>
</feature>
<feature type="domain" description="Rhodanese" evidence="2">
    <location>
        <begin position="34"/>
        <end position="123"/>
    </location>
</feature>
<sequence length="125" mass="13415">MKIFITACLLVMTTLIATVSFAHTEAVTSEPAEAQPLTVWVDVRSAEEFAAGHLEGAVNIVHTDIAKGIAALNLDKSTPIALYCKSGRRAGIALDVLQNNGYSQVTNHGGYEALLQTHATEHERQ</sequence>
<keyword evidence="1" id="KW-0732">Signal</keyword>
<dbReference type="Gene3D" id="3.40.250.10">
    <property type="entry name" value="Rhodanese-like domain"/>
    <property type="match status" value="1"/>
</dbReference>
<keyword evidence="4" id="KW-1185">Reference proteome</keyword>
<dbReference type="RefSeq" id="WP_027670951.1">
    <property type="nucleotide sequence ID" value="NZ_JAPJDY010000011.1"/>
</dbReference>
<dbReference type="PROSITE" id="PS50206">
    <property type="entry name" value="RHODANESE_3"/>
    <property type="match status" value="1"/>
</dbReference>
<dbReference type="Proteomes" id="UP001231109">
    <property type="component" value="Unassembled WGS sequence"/>
</dbReference>